<dbReference type="STRING" id="980251.GCA_001642875_01245"/>
<evidence type="ECO:0000256" key="2">
    <source>
        <dbReference type="ARBA" id="ARBA00008133"/>
    </source>
</evidence>
<accession>A0A5B9PCE9</accession>
<dbReference type="InterPro" id="IPR036108">
    <property type="entry name" value="4pyrrol_syn_uPrphyn_synt_sf"/>
</dbReference>
<keyword evidence="13" id="KW-1185">Reference proteome</keyword>
<reference evidence="12 13" key="1">
    <citation type="submission" date="2019-08" db="EMBL/GenBank/DDBJ databases">
        <title>Deep-cultivation of Planctomycetes and their phenomic and genomic characterization uncovers novel biology.</title>
        <authorList>
            <person name="Wiegand S."/>
            <person name="Jogler M."/>
            <person name="Boedeker C."/>
            <person name="Pinto D."/>
            <person name="Vollmers J."/>
            <person name="Rivas-Marin E."/>
            <person name="Kohn T."/>
            <person name="Peeters S.H."/>
            <person name="Heuer A."/>
            <person name="Rast P."/>
            <person name="Oberbeckmann S."/>
            <person name="Bunk B."/>
            <person name="Jeske O."/>
            <person name="Meyerdierks A."/>
            <person name="Storesund J.E."/>
            <person name="Kallscheuer N."/>
            <person name="Luecker S."/>
            <person name="Lage O.M."/>
            <person name="Pohl T."/>
            <person name="Merkel B.J."/>
            <person name="Hornburger P."/>
            <person name="Mueller R.-W."/>
            <person name="Bruemmer F."/>
            <person name="Labrenz M."/>
            <person name="Spormann A.M."/>
            <person name="Op den Camp H."/>
            <person name="Overmann J."/>
            <person name="Amann R."/>
            <person name="Jetten M.S.M."/>
            <person name="Mascher T."/>
            <person name="Medema M.H."/>
            <person name="Devos D.P."/>
            <person name="Kaster A.-K."/>
            <person name="Ovreas L."/>
            <person name="Rohde M."/>
            <person name="Galperin M.Y."/>
            <person name="Jogler C."/>
        </authorList>
    </citation>
    <scope>NUCLEOTIDE SEQUENCE [LARGE SCALE GENOMIC DNA]</scope>
    <source>
        <strain evidence="12 13">FC18</strain>
    </source>
</reference>
<keyword evidence="5 9" id="KW-0627">Porphyrin biosynthesis</keyword>
<evidence type="ECO:0000256" key="6">
    <source>
        <dbReference type="ARBA" id="ARBA00037589"/>
    </source>
</evidence>
<name>A0A5B9PCE9_9BACT</name>
<evidence type="ECO:0000313" key="13">
    <source>
        <dbReference type="Proteomes" id="UP000322214"/>
    </source>
</evidence>
<dbReference type="SUPFAM" id="SSF69618">
    <property type="entry name" value="HemD-like"/>
    <property type="match status" value="1"/>
</dbReference>
<dbReference type="AlphaFoldDB" id="A0A5B9PCE9"/>
<proteinExistence type="inferred from homology"/>
<dbReference type="EC" id="4.2.1.75" evidence="3 9"/>
<comment type="pathway">
    <text evidence="1 9">Porphyrin-containing compound metabolism; protoporphyrin-IX biosynthesis; coproporphyrinogen-III from 5-aminolevulinate: step 3/4.</text>
</comment>
<evidence type="ECO:0000256" key="4">
    <source>
        <dbReference type="ARBA" id="ARBA00023239"/>
    </source>
</evidence>
<dbReference type="OrthoDB" id="9815856at2"/>
<evidence type="ECO:0000256" key="8">
    <source>
        <dbReference type="ARBA" id="ARBA00048617"/>
    </source>
</evidence>
<dbReference type="PANTHER" id="PTHR38042:SF1">
    <property type="entry name" value="UROPORPHYRINOGEN-III SYNTHASE, CHLOROPLASTIC"/>
    <property type="match status" value="1"/>
</dbReference>
<dbReference type="Proteomes" id="UP000322214">
    <property type="component" value="Chromosome"/>
</dbReference>
<organism evidence="12 13">
    <name type="scientific">Mariniblastus fucicola</name>
    <dbReference type="NCBI Taxonomy" id="980251"/>
    <lineage>
        <taxon>Bacteria</taxon>
        <taxon>Pseudomonadati</taxon>
        <taxon>Planctomycetota</taxon>
        <taxon>Planctomycetia</taxon>
        <taxon>Pirellulales</taxon>
        <taxon>Pirellulaceae</taxon>
        <taxon>Mariniblastus</taxon>
    </lineage>
</organism>
<evidence type="ECO:0000256" key="5">
    <source>
        <dbReference type="ARBA" id="ARBA00023244"/>
    </source>
</evidence>
<protein>
    <recommendedName>
        <fullName evidence="7 9">Uroporphyrinogen-III synthase</fullName>
        <ecNumber evidence="3 9">4.2.1.75</ecNumber>
    </recommendedName>
</protein>
<feature type="region of interest" description="Disordered" evidence="10">
    <location>
        <begin position="1"/>
        <end position="23"/>
    </location>
</feature>
<dbReference type="GO" id="GO:0006780">
    <property type="term" value="P:uroporphyrinogen III biosynthetic process"/>
    <property type="evidence" value="ECO:0007669"/>
    <property type="project" value="UniProtKB-UniRule"/>
</dbReference>
<dbReference type="Gene3D" id="3.40.50.10090">
    <property type="match status" value="2"/>
</dbReference>
<dbReference type="KEGG" id="mff:MFFC18_43260"/>
<dbReference type="RefSeq" id="WP_148619006.1">
    <property type="nucleotide sequence ID" value="NZ_CP042912.1"/>
</dbReference>
<feature type="domain" description="Tetrapyrrole biosynthesis uroporphyrinogen III synthase" evidence="11">
    <location>
        <begin position="32"/>
        <end position="253"/>
    </location>
</feature>
<evidence type="ECO:0000259" key="11">
    <source>
        <dbReference type="Pfam" id="PF02602"/>
    </source>
</evidence>
<dbReference type="EMBL" id="CP042912">
    <property type="protein sequence ID" value="QEG24407.1"/>
    <property type="molecule type" value="Genomic_DNA"/>
</dbReference>
<keyword evidence="4 9" id="KW-0456">Lyase</keyword>
<dbReference type="PANTHER" id="PTHR38042">
    <property type="entry name" value="UROPORPHYRINOGEN-III SYNTHASE, CHLOROPLASTIC"/>
    <property type="match status" value="1"/>
</dbReference>
<evidence type="ECO:0000256" key="9">
    <source>
        <dbReference type="RuleBase" id="RU366031"/>
    </source>
</evidence>
<evidence type="ECO:0000256" key="3">
    <source>
        <dbReference type="ARBA" id="ARBA00013109"/>
    </source>
</evidence>
<evidence type="ECO:0000313" key="12">
    <source>
        <dbReference type="EMBL" id="QEG24407.1"/>
    </source>
</evidence>
<evidence type="ECO:0000256" key="1">
    <source>
        <dbReference type="ARBA" id="ARBA00004772"/>
    </source>
</evidence>
<comment type="catalytic activity">
    <reaction evidence="8 9">
        <text>hydroxymethylbilane = uroporphyrinogen III + H2O</text>
        <dbReference type="Rhea" id="RHEA:18965"/>
        <dbReference type="ChEBI" id="CHEBI:15377"/>
        <dbReference type="ChEBI" id="CHEBI:57308"/>
        <dbReference type="ChEBI" id="CHEBI:57845"/>
        <dbReference type="EC" id="4.2.1.75"/>
    </reaction>
</comment>
<comment type="similarity">
    <text evidence="2 9">Belongs to the uroporphyrinogen-III synthase family.</text>
</comment>
<dbReference type="Pfam" id="PF02602">
    <property type="entry name" value="HEM4"/>
    <property type="match status" value="1"/>
</dbReference>
<dbReference type="UniPathway" id="UPA00251">
    <property type="reaction ID" value="UER00320"/>
</dbReference>
<dbReference type="CDD" id="cd06578">
    <property type="entry name" value="HemD"/>
    <property type="match status" value="1"/>
</dbReference>
<sequence length="263" mass="28244">MSDLSTPKPDKNRPLSGVRVLNTRPRHEPDLLAEGLRSLGAEAVSMPLIRFLPAPDEARMAQIASRLSEFSLMAILSRRAATASHEQFLKNAPSVPPLVAMGIGTQKALSAFGYRVDLLPDDSNSESMAKLLIEEFRSRGCSKPILILRANRGSNFLPTALREAQIPFEELAVYQSVDVTEVDPAVLASLSAGEFDWLTVTSSSIARNAAKLFDGRLGSTKIASISPTTTRAATESGLVVAAEALKYDVDGLLAAIVAFHSQQ</sequence>
<evidence type="ECO:0000256" key="10">
    <source>
        <dbReference type="SAM" id="MobiDB-lite"/>
    </source>
</evidence>
<dbReference type="InterPro" id="IPR039793">
    <property type="entry name" value="UROS/Hem4"/>
</dbReference>
<comment type="function">
    <text evidence="6 9">Catalyzes cyclization of the linear tetrapyrrole, hydroxymethylbilane, to the macrocyclic uroporphyrinogen III.</text>
</comment>
<dbReference type="InterPro" id="IPR003754">
    <property type="entry name" value="4pyrrol_synth_uPrphyn_synth"/>
</dbReference>
<dbReference type="GO" id="GO:0004852">
    <property type="term" value="F:uroporphyrinogen-III synthase activity"/>
    <property type="evidence" value="ECO:0007669"/>
    <property type="project" value="UniProtKB-UniRule"/>
</dbReference>
<dbReference type="GO" id="GO:0006782">
    <property type="term" value="P:protoporphyrinogen IX biosynthetic process"/>
    <property type="evidence" value="ECO:0007669"/>
    <property type="project" value="UniProtKB-UniRule"/>
</dbReference>
<gene>
    <name evidence="12" type="primary">hemD</name>
    <name evidence="12" type="ORF">MFFC18_43260</name>
</gene>
<evidence type="ECO:0000256" key="7">
    <source>
        <dbReference type="ARBA" id="ARBA00040167"/>
    </source>
</evidence>